<dbReference type="EMBL" id="BAAAEW010000052">
    <property type="protein sequence ID" value="GAA0770688.1"/>
    <property type="molecule type" value="Genomic_DNA"/>
</dbReference>
<dbReference type="Pfam" id="PF00932">
    <property type="entry name" value="LTD"/>
    <property type="match status" value="1"/>
</dbReference>
<dbReference type="InterPro" id="IPR021720">
    <property type="entry name" value="Malectin_dom"/>
</dbReference>
<evidence type="ECO:0000313" key="5">
    <source>
        <dbReference type="Proteomes" id="UP001500279"/>
    </source>
</evidence>
<feature type="region of interest" description="Disordered" evidence="1">
    <location>
        <begin position="760"/>
        <end position="788"/>
    </location>
</feature>
<gene>
    <name evidence="4" type="ORF">GCM10009107_62580</name>
</gene>
<dbReference type="Proteomes" id="UP001500279">
    <property type="component" value="Unassembled WGS sequence"/>
</dbReference>
<feature type="compositionally biased region" description="Polar residues" evidence="1">
    <location>
        <begin position="768"/>
        <end position="779"/>
    </location>
</feature>
<dbReference type="InterPro" id="IPR036116">
    <property type="entry name" value="FN3_sf"/>
</dbReference>
<dbReference type="SUPFAM" id="SSF74853">
    <property type="entry name" value="Lamin A/C globular tail domain"/>
    <property type="match status" value="1"/>
</dbReference>
<accession>A0ABN1KLS7</accession>
<dbReference type="RefSeq" id="WP_170201007.1">
    <property type="nucleotide sequence ID" value="NZ_BAAAEW010000052.1"/>
</dbReference>
<feature type="signal peptide" evidence="2">
    <location>
        <begin position="1"/>
        <end position="23"/>
    </location>
</feature>
<dbReference type="PROSITE" id="PS51841">
    <property type="entry name" value="LTD"/>
    <property type="match status" value="1"/>
</dbReference>
<evidence type="ECO:0000259" key="3">
    <source>
        <dbReference type="PROSITE" id="PS51841"/>
    </source>
</evidence>
<dbReference type="PANTHER" id="PTHR40050">
    <property type="entry name" value="INNER SPORE COAT PROTEIN H"/>
    <property type="match status" value="1"/>
</dbReference>
<reference evidence="4 5" key="1">
    <citation type="journal article" date="2019" name="Int. J. Syst. Evol. Microbiol.">
        <title>The Global Catalogue of Microorganisms (GCM) 10K type strain sequencing project: providing services to taxonomists for standard genome sequencing and annotation.</title>
        <authorList>
            <consortium name="The Broad Institute Genomics Platform"/>
            <consortium name="The Broad Institute Genome Sequencing Center for Infectious Disease"/>
            <person name="Wu L."/>
            <person name="Ma J."/>
        </authorList>
    </citation>
    <scope>NUCLEOTIDE SEQUENCE [LARGE SCALE GENOMIC DNA]</scope>
    <source>
        <strain evidence="4 5">JCM 15503</strain>
    </source>
</reference>
<dbReference type="Gene3D" id="2.60.40.10">
    <property type="entry name" value="Immunoglobulins"/>
    <property type="match status" value="1"/>
</dbReference>
<dbReference type="InterPro" id="IPR013783">
    <property type="entry name" value="Ig-like_fold"/>
</dbReference>
<sequence length="788" mass="84923">MLYTIRTLALVGAAWLLSPAAFAGTARLDCGGNGGRYDAVYSADRLYDASNGSGAIGGTASTPSLLYYGQVIENTAYSPLVNSVREGASEYRFDVANGSYLLTMQFVELLQNGPNLRKFSVLAEGVPLLQDFDLYARFGRNYAVTYQFAVTVADGQLNVTFPASIGQSTIAAISVQSTKADTRAPKAPASVAALGGYYRNIVTWPDSTEADLAGYLVSRAASSGGPYTTLTAQPVPSSRYFDDALAPFTAGFYKVAAVDVFGNQSAWSAPVSAAPLDRTQSTLPAFQLTIPADQYAILQANPDSDYVTADFAGDNLLFPGIGVKFRGATSLNNQKKSWKVNFKKGVPFQGRDKLILKASGLDTTQLAECLSAAQLAGVSTLFSSCSFAHLDVNGEYLGLFSHLEDVDDDFFNARAINPKGQLLEAQDVVASNFRVLDDYSTAWDDHSDNDDGYPALAALVQTVNVTSDADFPAVISSVINVDSYLDYLAAMQLTGDWDHVGHNYYMYRSPDSPVWELIPKDFDQAFYQTTLSLLKGVKTTPRQSINTYNVLTSRLLTVPLFRQQYVNKIAELLATQFTPAILNPRINAQHQAVLEDTHRDVYKRFREDNTGFDASPAALQDFVTQRIAYINANLAGISPNLAQPLLLNEVLPDNRSGIVTAAGNHSPWIELYNPGSQAYSLTGHFLTNNPAQPTLWPFPAGTSVPAHGYLLVWLDNLPAAGELHTSFSANPKGQALALYAPSGSSVTLLDTIAWRAQPADTSYGRRASGSSLWGRQAQATPLGANGGP</sequence>
<name>A0ABN1KLS7_9BURK</name>
<dbReference type="InterPro" id="IPR036415">
    <property type="entry name" value="Lamin_tail_dom_sf"/>
</dbReference>
<evidence type="ECO:0000313" key="4">
    <source>
        <dbReference type="EMBL" id="GAA0770688.1"/>
    </source>
</evidence>
<dbReference type="Pfam" id="PF08757">
    <property type="entry name" value="CotH"/>
    <property type="match status" value="1"/>
</dbReference>
<evidence type="ECO:0000256" key="2">
    <source>
        <dbReference type="SAM" id="SignalP"/>
    </source>
</evidence>
<dbReference type="PANTHER" id="PTHR40050:SF1">
    <property type="entry name" value="INNER SPORE COAT PROTEIN H"/>
    <property type="match status" value="1"/>
</dbReference>
<evidence type="ECO:0000256" key="1">
    <source>
        <dbReference type="SAM" id="MobiDB-lite"/>
    </source>
</evidence>
<protein>
    <recommendedName>
        <fullName evidence="3">LTD domain-containing protein</fullName>
    </recommendedName>
</protein>
<dbReference type="InterPro" id="IPR014867">
    <property type="entry name" value="Spore_coat_CotH_CotH2/3/7"/>
</dbReference>
<dbReference type="Pfam" id="PF11721">
    <property type="entry name" value="Malectin"/>
    <property type="match status" value="1"/>
</dbReference>
<comment type="caution">
    <text evidence="4">The sequence shown here is derived from an EMBL/GenBank/DDBJ whole genome shotgun (WGS) entry which is preliminary data.</text>
</comment>
<keyword evidence="5" id="KW-1185">Reference proteome</keyword>
<keyword evidence="2" id="KW-0732">Signal</keyword>
<dbReference type="Gene3D" id="2.60.120.430">
    <property type="entry name" value="Galactose-binding lectin"/>
    <property type="match status" value="1"/>
</dbReference>
<dbReference type="SUPFAM" id="SSF49265">
    <property type="entry name" value="Fibronectin type III"/>
    <property type="match status" value="1"/>
</dbReference>
<feature type="chain" id="PRO_5046533743" description="LTD domain-containing protein" evidence="2">
    <location>
        <begin position="24"/>
        <end position="788"/>
    </location>
</feature>
<dbReference type="InterPro" id="IPR008979">
    <property type="entry name" value="Galactose-bd-like_sf"/>
</dbReference>
<proteinExistence type="predicted"/>
<feature type="domain" description="LTD" evidence="3">
    <location>
        <begin position="638"/>
        <end position="759"/>
    </location>
</feature>
<dbReference type="InterPro" id="IPR001322">
    <property type="entry name" value="Lamin_tail_dom"/>
</dbReference>
<dbReference type="SUPFAM" id="SSF49785">
    <property type="entry name" value="Galactose-binding domain-like"/>
    <property type="match status" value="1"/>
</dbReference>
<organism evidence="4 5">
    <name type="scientific">Ideonella azotifigens</name>
    <dbReference type="NCBI Taxonomy" id="513160"/>
    <lineage>
        <taxon>Bacteria</taxon>
        <taxon>Pseudomonadati</taxon>
        <taxon>Pseudomonadota</taxon>
        <taxon>Betaproteobacteria</taxon>
        <taxon>Burkholderiales</taxon>
        <taxon>Sphaerotilaceae</taxon>
        <taxon>Ideonella</taxon>
    </lineage>
</organism>